<comment type="caution">
    <text evidence="4">The sequence shown here is derived from an EMBL/GenBank/DDBJ whole genome shotgun (WGS) entry which is preliminary data.</text>
</comment>
<keyword evidence="1" id="KW-0489">Methyltransferase</keyword>
<dbReference type="Gene3D" id="3.40.50.150">
    <property type="entry name" value="Vaccinia Virus protein VP39"/>
    <property type="match status" value="1"/>
</dbReference>
<accession>A0AAW3FHP8</accession>
<evidence type="ECO:0000256" key="3">
    <source>
        <dbReference type="ARBA" id="ARBA00022691"/>
    </source>
</evidence>
<evidence type="ECO:0000256" key="2">
    <source>
        <dbReference type="ARBA" id="ARBA00022679"/>
    </source>
</evidence>
<dbReference type="InterPro" id="IPR012327">
    <property type="entry name" value="MeTrfase_D12"/>
</dbReference>
<dbReference type="GO" id="GO:0006298">
    <property type="term" value="P:mismatch repair"/>
    <property type="evidence" value="ECO:0007669"/>
    <property type="project" value="TreeGrafter"/>
</dbReference>
<name>A0AAW3FHP8_9BACT</name>
<dbReference type="PRINTS" id="PR00505">
    <property type="entry name" value="D12N6MTFRASE"/>
</dbReference>
<evidence type="ECO:0008006" key="6">
    <source>
        <dbReference type="Google" id="ProtNLM"/>
    </source>
</evidence>
<protein>
    <recommendedName>
        <fullName evidence="6">DNA methyltransferase</fullName>
    </recommendedName>
</protein>
<organism evidence="4 5">
    <name type="scientific">Prevotella histicola JCM 15637 = DNF00424</name>
    <dbReference type="NCBI Taxonomy" id="1236504"/>
    <lineage>
        <taxon>Bacteria</taxon>
        <taxon>Pseudomonadati</taxon>
        <taxon>Bacteroidota</taxon>
        <taxon>Bacteroidia</taxon>
        <taxon>Bacteroidales</taxon>
        <taxon>Prevotellaceae</taxon>
        <taxon>Prevotella</taxon>
    </lineage>
</organism>
<evidence type="ECO:0000313" key="5">
    <source>
        <dbReference type="Proteomes" id="UP000029533"/>
    </source>
</evidence>
<dbReference type="GO" id="GO:0009007">
    <property type="term" value="F:site-specific DNA-methyltransferase (adenine-specific) activity"/>
    <property type="evidence" value="ECO:0007669"/>
    <property type="project" value="UniProtKB-EC"/>
</dbReference>
<dbReference type="GO" id="GO:1904047">
    <property type="term" value="F:S-adenosyl-L-methionine binding"/>
    <property type="evidence" value="ECO:0007669"/>
    <property type="project" value="TreeGrafter"/>
</dbReference>
<dbReference type="GO" id="GO:0009307">
    <property type="term" value="P:DNA restriction-modification system"/>
    <property type="evidence" value="ECO:0007669"/>
    <property type="project" value="InterPro"/>
</dbReference>
<dbReference type="Pfam" id="PF02086">
    <property type="entry name" value="MethyltransfD12"/>
    <property type="match status" value="1"/>
</dbReference>
<dbReference type="AlphaFoldDB" id="A0AAW3FHP8"/>
<dbReference type="InterPro" id="IPR029063">
    <property type="entry name" value="SAM-dependent_MTases_sf"/>
</dbReference>
<dbReference type="GO" id="GO:0032259">
    <property type="term" value="P:methylation"/>
    <property type="evidence" value="ECO:0007669"/>
    <property type="project" value="UniProtKB-KW"/>
</dbReference>
<keyword evidence="2" id="KW-0808">Transferase</keyword>
<dbReference type="GO" id="GO:0043565">
    <property type="term" value="F:sequence-specific DNA binding"/>
    <property type="evidence" value="ECO:0007669"/>
    <property type="project" value="TreeGrafter"/>
</dbReference>
<proteinExistence type="predicted"/>
<dbReference type="PANTHER" id="PTHR30481">
    <property type="entry name" value="DNA ADENINE METHYLASE"/>
    <property type="match status" value="1"/>
</dbReference>
<gene>
    <name evidence="4" type="ORF">HMPREF2132_01695</name>
</gene>
<sequence length="305" mass="35670">MKYGLPYKGSKNKLAERILSILSNKEHFFDLFCGGCAVSHAVLLRRKFKTVHINDINWMCPELFVAALEGKYVNEKRWISREDFYKLKDTDPYVAIVWSFGNNMRDYLYSREREPLKRAIHYALVFDDYGPGLELGHDFSFLKEIKGNKSRYRAIKTYFFCSDGDCQSFEQTENLVRLQSLERCVHLSYFPFSCGMAELSYSSVDYADVAIPKDSVIYCDIPYKGTNVYTAAEDFDYDRFYRWCAEQQQPVFISSFEMSSDHFLCVAEWEHQNTFSASDYKVVKERLFIPIHQEPPQLITQGCLS</sequence>
<evidence type="ECO:0000256" key="1">
    <source>
        <dbReference type="ARBA" id="ARBA00022603"/>
    </source>
</evidence>
<dbReference type="RefSeq" id="WP_036868449.1">
    <property type="nucleotide sequence ID" value="NZ_JRNJ01000022.1"/>
</dbReference>
<evidence type="ECO:0000313" key="4">
    <source>
        <dbReference type="EMBL" id="KGF29916.1"/>
    </source>
</evidence>
<dbReference type="Proteomes" id="UP000029533">
    <property type="component" value="Unassembled WGS sequence"/>
</dbReference>
<reference evidence="4 5" key="1">
    <citation type="submission" date="2014-07" db="EMBL/GenBank/DDBJ databases">
        <authorList>
            <person name="McCorrison J."/>
            <person name="Sanka R."/>
            <person name="Torralba M."/>
            <person name="Gillis M."/>
            <person name="Haft D.H."/>
            <person name="Methe B."/>
            <person name="Sutton G."/>
            <person name="Nelson K.E."/>
        </authorList>
    </citation>
    <scope>NUCLEOTIDE SEQUENCE [LARGE SCALE GENOMIC DNA]</scope>
    <source>
        <strain evidence="4 5">DNF00424</strain>
    </source>
</reference>
<keyword evidence="3" id="KW-0949">S-adenosyl-L-methionine</keyword>
<dbReference type="SUPFAM" id="SSF53335">
    <property type="entry name" value="S-adenosyl-L-methionine-dependent methyltransferases"/>
    <property type="match status" value="1"/>
</dbReference>
<dbReference type="EMBL" id="JRNJ01000022">
    <property type="protein sequence ID" value="KGF29916.1"/>
    <property type="molecule type" value="Genomic_DNA"/>
</dbReference>